<dbReference type="EMBL" id="RJVU01069905">
    <property type="protein sequence ID" value="ROI64849.1"/>
    <property type="molecule type" value="Genomic_DNA"/>
</dbReference>
<evidence type="ECO:0000313" key="2">
    <source>
        <dbReference type="EMBL" id="ROI64849.1"/>
    </source>
</evidence>
<organism evidence="2 3">
    <name type="scientific">Anabarilius grahami</name>
    <name type="common">Kanglang fish</name>
    <name type="synonym">Barilius grahami</name>
    <dbReference type="NCBI Taxonomy" id="495550"/>
    <lineage>
        <taxon>Eukaryota</taxon>
        <taxon>Metazoa</taxon>
        <taxon>Chordata</taxon>
        <taxon>Craniata</taxon>
        <taxon>Vertebrata</taxon>
        <taxon>Euteleostomi</taxon>
        <taxon>Actinopterygii</taxon>
        <taxon>Neopterygii</taxon>
        <taxon>Teleostei</taxon>
        <taxon>Ostariophysi</taxon>
        <taxon>Cypriniformes</taxon>
        <taxon>Xenocyprididae</taxon>
        <taxon>Xenocypridinae</taxon>
        <taxon>Xenocypridinae incertae sedis</taxon>
        <taxon>Anabarilius</taxon>
    </lineage>
</organism>
<dbReference type="AlphaFoldDB" id="A0A3N0XLI6"/>
<comment type="caution">
    <text evidence="2">The sequence shown here is derived from an EMBL/GenBank/DDBJ whole genome shotgun (WGS) entry which is preliminary data.</text>
</comment>
<protein>
    <submittedName>
        <fullName evidence="2">Uncharacterized protein</fullName>
    </submittedName>
</protein>
<reference evidence="2 3" key="1">
    <citation type="submission" date="2018-10" db="EMBL/GenBank/DDBJ databases">
        <title>Genome assembly for a Yunnan-Guizhou Plateau 3E fish, Anabarilius grahami (Regan), and its evolutionary and genetic applications.</title>
        <authorList>
            <person name="Jiang W."/>
        </authorList>
    </citation>
    <scope>NUCLEOTIDE SEQUENCE [LARGE SCALE GENOMIC DNA]</scope>
    <source>
        <strain evidence="2">AG-KIZ</strain>
        <tissue evidence="2">Muscle</tissue>
    </source>
</reference>
<keyword evidence="3" id="KW-1185">Reference proteome</keyword>
<name>A0A3N0XLI6_ANAGA</name>
<evidence type="ECO:0000313" key="3">
    <source>
        <dbReference type="Proteomes" id="UP000281406"/>
    </source>
</evidence>
<accession>A0A3N0XLI6</accession>
<feature type="compositionally biased region" description="Low complexity" evidence="1">
    <location>
        <begin position="141"/>
        <end position="151"/>
    </location>
</feature>
<sequence>MNNGLQHSIISLWPVYSIRLQFLSAVEASFRKVREGERSALIDVTAPEFLRFPFGPEPPSVCVSALMIDSAIWRIDDKRVRSHFTDLLSGILLHMCTKVALAGVAGLSGALRRSGNCKGLDLVRCHTGGMKRSRSAHLKYSRSSSSSALISPCNQQGSGGRGAGGRETAQTTGKRSTPEKQTD</sequence>
<gene>
    <name evidence="2" type="ORF">DPX16_3396</name>
</gene>
<dbReference type="Proteomes" id="UP000281406">
    <property type="component" value="Unassembled WGS sequence"/>
</dbReference>
<evidence type="ECO:0000256" key="1">
    <source>
        <dbReference type="SAM" id="MobiDB-lite"/>
    </source>
</evidence>
<feature type="region of interest" description="Disordered" evidence="1">
    <location>
        <begin position="134"/>
        <end position="183"/>
    </location>
</feature>
<proteinExistence type="predicted"/>